<evidence type="ECO:0000256" key="8">
    <source>
        <dbReference type="ARBA" id="ARBA00022741"/>
    </source>
</evidence>
<evidence type="ECO:0000256" key="6">
    <source>
        <dbReference type="ARBA" id="ARBA00022679"/>
    </source>
</evidence>
<feature type="domain" description="HAMP" evidence="16">
    <location>
        <begin position="223"/>
        <end position="275"/>
    </location>
</feature>
<organism evidence="17 18">
    <name type="scientific">Bacillus xiapuensis</name>
    <dbReference type="NCBI Taxonomy" id="2014075"/>
    <lineage>
        <taxon>Bacteria</taxon>
        <taxon>Bacillati</taxon>
        <taxon>Bacillota</taxon>
        <taxon>Bacilli</taxon>
        <taxon>Bacillales</taxon>
        <taxon>Bacillaceae</taxon>
        <taxon>Bacillus</taxon>
    </lineage>
</organism>
<evidence type="ECO:0000256" key="4">
    <source>
        <dbReference type="ARBA" id="ARBA00022475"/>
    </source>
</evidence>
<keyword evidence="18" id="KW-1185">Reference proteome</keyword>
<keyword evidence="8" id="KW-0547">Nucleotide-binding</keyword>
<evidence type="ECO:0000256" key="3">
    <source>
        <dbReference type="ARBA" id="ARBA00012438"/>
    </source>
</evidence>
<evidence type="ECO:0000256" key="2">
    <source>
        <dbReference type="ARBA" id="ARBA00004651"/>
    </source>
</evidence>
<dbReference type="Gene3D" id="6.10.340.10">
    <property type="match status" value="1"/>
</dbReference>
<dbReference type="PROSITE" id="PS50885">
    <property type="entry name" value="HAMP"/>
    <property type="match status" value="1"/>
</dbReference>
<proteinExistence type="predicted"/>
<evidence type="ECO:0000256" key="12">
    <source>
        <dbReference type="ARBA" id="ARBA00023012"/>
    </source>
</evidence>
<keyword evidence="11 14" id="KW-1133">Transmembrane helix</keyword>
<dbReference type="InterPro" id="IPR003661">
    <property type="entry name" value="HisK_dim/P_dom"/>
</dbReference>
<evidence type="ECO:0000256" key="10">
    <source>
        <dbReference type="ARBA" id="ARBA00022840"/>
    </source>
</evidence>
<feature type="domain" description="Histidine kinase" evidence="15">
    <location>
        <begin position="332"/>
        <end position="539"/>
    </location>
</feature>
<dbReference type="SUPFAM" id="SSF47384">
    <property type="entry name" value="Homodimeric domain of signal transducing histidine kinase"/>
    <property type="match status" value="1"/>
</dbReference>
<evidence type="ECO:0000256" key="7">
    <source>
        <dbReference type="ARBA" id="ARBA00022692"/>
    </source>
</evidence>
<dbReference type="CDD" id="cd00082">
    <property type="entry name" value="HisKA"/>
    <property type="match status" value="1"/>
</dbReference>
<evidence type="ECO:0000259" key="15">
    <source>
        <dbReference type="PROSITE" id="PS50109"/>
    </source>
</evidence>
<evidence type="ECO:0000256" key="1">
    <source>
        <dbReference type="ARBA" id="ARBA00000085"/>
    </source>
</evidence>
<dbReference type="SMART" id="SM00387">
    <property type="entry name" value="HATPase_c"/>
    <property type="match status" value="1"/>
</dbReference>
<dbReference type="SMART" id="SM00304">
    <property type="entry name" value="HAMP"/>
    <property type="match status" value="1"/>
</dbReference>
<gene>
    <name evidence="17" type="ORF">P4447_00695</name>
</gene>
<comment type="caution">
    <text evidence="17">The sequence shown here is derived from an EMBL/GenBank/DDBJ whole genome shotgun (WGS) entry which is preliminary data.</text>
</comment>
<comment type="catalytic activity">
    <reaction evidence="1">
        <text>ATP + protein L-histidine = ADP + protein N-phospho-L-histidine.</text>
        <dbReference type="EC" id="2.7.13.3"/>
    </reaction>
</comment>
<reference evidence="17 18" key="1">
    <citation type="submission" date="2023-03" db="EMBL/GenBank/DDBJ databases">
        <title>Bacillus Genome Sequencing.</title>
        <authorList>
            <person name="Dunlap C."/>
        </authorList>
    </citation>
    <scope>NUCLEOTIDE SEQUENCE [LARGE SCALE GENOMIC DNA]</scope>
    <source>
        <strain evidence="17 18">B-14544</strain>
    </source>
</reference>
<dbReference type="RefSeq" id="WP_327965896.1">
    <property type="nucleotide sequence ID" value="NZ_JARMQG010000004.1"/>
</dbReference>
<dbReference type="PANTHER" id="PTHR43065">
    <property type="entry name" value="SENSOR HISTIDINE KINASE"/>
    <property type="match status" value="1"/>
</dbReference>
<protein>
    <recommendedName>
        <fullName evidence="3">histidine kinase</fullName>
        <ecNumber evidence="3">2.7.13.3</ecNumber>
    </recommendedName>
</protein>
<keyword evidence="5" id="KW-0597">Phosphoprotein</keyword>
<evidence type="ECO:0000259" key="16">
    <source>
        <dbReference type="PROSITE" id="PS50885"/>
    </source>
</evidence>
<dbReference type="GO" id="GO:0005524">
    <property type="term" value="F:ATP binding"/>
    <property type="evidence" value="ECO:0007669"/>
    <property type="project" value="UniProtKB-KW"/>
</dbReference>
<dbReference type="Gene3D" id="3.30.565.10">
    <property type="entry name" value="Histidine kinase-like ATPase, C-terminal domain"/>
    <property type="match status" value="1"/>
</dbReference>
<keyword evidence="13 14" id="KW-0472">Membrane</keyword>
<dbReference type="PANTHER" id="PTHR43065:SF46">
    <property type="entry name" value="C4-DICARBOXYLATE TRANSPORT SENSOR PROTEIN DCTB"/>
    <property type="match status" value="1"/>
</dbReference>
<dbReference type="InterPro" id="IPR003594">
    <property type="entry name" value="HATPase_dom"/>
</dbReference>
<dbReference type="InterPro" id="IPR004358">
    <property type="entry name" value="Sig_transdc_His_kin-like_C"/>
</dbReference>
<evidence type="ECO:0000313" key="17">
    <source>
        <dbReference type="EMBL" id="MED3561076.1"/>
    </source>
</evidence>
<keyword evidence="7 14" id="KW-0812">Transmembrane</keyword>
<dbReference type="PROSITE" id="PS50109">
    <property type="entry name" value="HIS_KIN"/>
    <property type="match status" value="1"/>
</dbReference>
<comment type="subcellular location">
    <subcellularLocation>
        <location evidence="2">Cell membrane</location>
        <topology evidence="2">Multi-pass membrane protein</topology>
    </subcellularLocation>
</comment>
<dbReference type="Gene3D" id="1.10.287.130">
    <property type="match status" value="1"/>
</dbReference>
<keyword evidence="12" id="KW-0902">Two-component regulatory system</keyword>
<dbReference type="InterPro" id="IPR029151">
    <property type="entry name" value="Sensor-like_sf"/>
</dbReference>
<evidence type="ECO:0000256" key="9">
    <source>
        <dbReference type="ARBA" id="ARBA00022777"/>
    </source>
</evidence>
<dbReference type="InterPro" id="IPR036890">
    <property type="entry name" value="HATPase_C_sf"/>
</dbReference>
<dbReference type="CDD" id="cd18773">
    <property type="entry name" value="PDC1_HK_sensor"/>
    <property type="match status" value="1"/>
</dbReference>
<dbReference type="EC" id="2.7.13.3" evidence="3"/>
<evidence type="ECO:0000313" key="18">
    <source>
        <dbReference type="Proteomes" id="UP001330749"/>
    </source>
</evidence>
<dbReference type="SUPFAM" id="SSF103190">
    <property type="entry name" value="Sensory domain-like"/>
    <property type="match status" value="1"/>
</dbReference>
<dbReference type="InterPro" id="IPR005467">
    <property type="entry name" value="His_kinase_dom"/>
</dbReference>
<keyword evidence="10 17" id="KW-0067">ATP-binding</keyword>
<name>A0ABU6N4B6_9BACI</name>
<dbReference type="Proteomes" id="UP001330749">
    <property type="component" value="Unassembled WGS sequence"/>
</dbReference>
<dbReference type="SUPFAM" id="SSF55874">
    <property type="entry name" value="ATPase domain of HSP90 chaperone/DNA topoisomerase II/histidine kinase"/>
    <property type="match status" value="1"/>
</dbReference>
<feature type="transmembrane region" description="Helical" evidence="14">
    <location>
        <begin position="15"/>
        <end position="39"/>
    </location>
</feature>
<dbReference type="SUPFAM" id="SSF158472">
    <property type="entry name" value="HAMP domain-like"/>
    <property type="match status" value="1"/>
</dbReference>
<evidence type="ECO:0000256" key="11">
    <source>
        <dbReference type="ARBA" id="ARBA00022989"/>
    </source>
</evidence>
<dbReference type="EMBL" id="JARMQG010000004">
    <property type="protein sequence ID" value="MED3561076.1"/>
    <property type="molecule type" value="Genomic_DNA"/>
</dbReference>
<evidence type="ECO:0000256" key="5">
    <source>
        <dbReference type="ARBA" id="ARBA00022553"/>
    </source>
</evidence>
<keyword evidence="4" id="KW-1003">Cell membrane</keyword>
<accession>A0ABU6N4B6</accession>
<dbReference type="Pfam" id="PF00512">
    <property type="entry name" value="HisKA"/>
    <property type="match status" value="1"/>
</dbReference>
<evidence type="ECO:0000256" key="13">
    <source>
        <dbReference type="ARBA" id="ARBA00023136"/>
    </source>
</evidence>
<keyword evidence="6" id="KW-0808">Transferase</keyword>
<dbReference type="Pfam" id="PF00672">
    <property type="entry name" value="HAMP"/>
    <property type="match status" value="1"/>
</dbReference>
<evidence type="ECO:0000256" key="14">
    <source>
        <dbReference type="SAM" id="Phobius"/>
    </source>
</evidence>
<dbReference type="SMART" id="SM00388">
    <property type="entry name" value="HisKA"/>
    <property type="match status" value="1"/>
</dbReference>
<dbReference type="InterPro" id="IPR036097">
    <property type="entry name" value="HisK_dim/P_sf"/>
</dbReference>
<dbReference type="Pfam" id="PF02518">
    <property type="entry name" value="HATPase_c"/>
    <property type="match status" value="1"/>
</dbReference>
<dbReference type="InterPro" id="IPR003660">
    <property type="entry name" value="HAMP_dom"/>
</dbReference>
<dbReference type="CDD" id="cd06225">
    <property type="entry name" value="HAMP"/>
    <property type="match status" value="1"/>
</dbReference>
<dbReference type="PRINTS" id="PR00344">
    <property type="entry name" value="BCTRLSENSOR"/>
</dbReference>
<keyword evidence="9" id="KW-0418">Kinase</keyword>
<sequence length="550" mass="62089">MWKQHVNDLPLYRKILVFSFLITFVVVVSTAGFTFYYVTNHLANQLTERAKGIASLWSYTIPSEDVLQAIHSHNPKSPSLKKLNNLVGLVQEKNAEYLQGYLMDAKIEKGQELHFLAVTEADRLDGIRNFSSYQAGNEFFQAFERAIKEKKVISSRLYHDRYGDWITAFQPITDHNGKVIAVLAVDVNASAINHFKEKIGIYVIFSLIIITILVYLTLRWGIRRVLAPVNEIISGINAVSSGNFNVKLNISSQSDMVKLGEKFNHMTSQLTVLFERLADTYKEFGSIPKNLGSVHQVEEAIGEMEKIIEKTKIQKELQRAEKMNAIGQLAAAVAHEIRNPMTVVRGFLQIFLTKDHLSETELSYIQLMIDELNRAEIIINDYLSLAKPDLEQIEKVDISDLSKKVADLMNTFAFMSKNISLHTILENEVLVKGNQSELKQVIINIVKNGIESMRSGGVLTLTVRKNERYGEIIVTDTGIGMSPEELERLGTAFYSLKEKGTGMGLMVCYQIVERMKGRIDVESEKGVGTTFKVCIPLWEEDNGEGENNKL</sequence>
<feature type="transmembrane region" description="Helical" evidence="14">
    <location>
        <begin position="199"/>
        <end position="218"/>
    </location>
</feature>